<reference evidence="1" key="1">
    <citation type="submission" date="2021-01" db="EMBL/GenBank/DDBJ databases">
        <title>Whole genome shotgun sequence of Actinoplanes cyaneus NBRC 14990.</title>
        <authorList>
            <person name="Komaki H."/>
            <person name="Tamura T."/>
        </authorList>
    </citation>
    <scope>NUCLEOTIDE SEQUENCE</scope>
    <source>
        <strain evidence="1">NBRC 14990</strain>
    </source>
</reference>
<gene>
    <name evidence="1" type="ORF">Acy02nite_69570</name>
</gene>
<keyword evidence="2" id="KW-1185">Reference proteome</keyword>
<name>A0A919IQ04_9ACTN</name>
<comment type="caution">
    <text evidence="1">The sequence shown here is derived from an EMBL/GenBank/DDBJ whole genome shotgun (WGS) entry which is preliminary data.</text>
</comment>
<dbReference type="AlphaFoldDB" id="A0A919IQ04"/>
<proteinExistence type="predicted"/>
<organism evidence="1 2">
    <name type="scientific">Actinoplanes cyaneus</name>
    <dbReference type="NCBI Taxonomy" id="52696"/>
    <lineage>
        <taxon>Bacteria</taxon>
        <taxon>Bacillati</taxon>
        <taxon>Actinomycetota</taxon>
        <taxon>Actinomycetes</taxon>
        <taxon>Micromonosporales</taxon>
        <taxon>Micromonosporaceae</taxon>
        <taxon>Actinoplanes</taxon>
    </lineage>
</organism>
<protein>
    <submittedName>
        <fullName evidence="1">Uncharacterized protein</fullName>
    </submittedName>
</protein>
<sequence length="163" mass="18414">MRLAGKLLAGPRLLRLRLTGPRLLGLTRLGLTGPRLRLTGLLTGPRLLGRLRLLPRILLLPQGLRPAGRGGERVGAGLRQAGDRCGRVALVRRLRRRGDRRGRVRVLGGRPRCRIRRLVRRPGDRLRGLRLLRRRVGDRRGRLVLRTALLRDLRVRRLPGLVG</sequence>
<dbReference type="Proteomes" id="UP000619479">
    <property type="component" value="Unassembled WGS sequence"/>
</dbReference>
<evidence type="ECO:0000313" key="1">
    <source>
        <dbReference type="EMBL" id="GID69076.1"/>
    </source>
</evidence>
<dbReference type="EMBL" id="BOMH01000058">
    <property type="protein sequence ID" value="GID69076.1"/>
    <property type="molecule type" value="Genomic_DNA"/>
</dbReference>
<accession>A0A919IQ04</accession>
<evidence type="ECO:0000313" key="2">
    <source>
        <dbReference type="Proteomes" id="UP000619479"/>
    </source>
</evidence>